<evidence type="ECO:0000313" key="2">
    <source>
        <dbReference type="Proteomes" id="UP000201737"/>
    </source>
</evidence>
<dbReference type="KEGG" id="vg:5176330"/>
<accession>Q0IL64</accession>
<sequence>MDQLSSSFRKILLAPKLCTKHDFDIVEIIKSKEPLVYKEVCYLHSLGIPGILAGGFAAYVLGYTNEYSDVDFFCENRDAFEFLRTMDDRYGVGSGSKTFGILNHQRCNLQLVFIESLQFSGLPYYYELIRAFDIPVCQKGIFLKHPRLVRNSEQLTFGEPLTINLYHDTLWRCPKYMKRRVQRKLKYAKRTIEHGSPERLDSLCQGVLYENNPAYIPIRVSWVYYRKDPRSLWRRRDDDDDDVEDQDLFE</sequence>
<organismHost>
    <name type="scientific">Lepidoptera</name>
    <name type="common">moths &amp; butterflies</name>
    <dbReference type="NCBI Taxonomy" id="7088"/>
</organismHost>
<dbReference type="SUPFAM" id="SSF81301">
    <property type="entry name" value="Nucleotidyltransferase"/>
    <property type="match status" value="1"/>
</dbReference>
<reference evidence="1 2" key="1">
    <citation type="journal article" date="2007" name="Virus Genes">
        <title>Genome sequence of Leucania seperata nucleopolyhedrovirus.</title>
        <authorList>
            <person name="Xiao H."/>
            <person name="Qi Y."/>
        </authorList>
    </citation>
    <scope>NUCLEOTIDE SEQUENCE [LARGE SCALE GENOMIC DNA]</scope>
    <source>
        <strain evidence="1 2">AH1</strain>
    </source>
</reference>
<organism evidence="1 2">
    <name type="scientific">Leucania separata nucleopolyhedrovirus</name>
    <name type="common">LsNPV</name>
    <dbReference type="NCBI Taxonomy" id="1307956"/>
    <lineage>
        <taxon>Viruses</taxon>
        <taxon>Viruses incertae sedis</taxon>
        <taxon>Naldaviricetes</taxon>
        <taxon>Lefavirales</taxon>
        <taxon>Baculoviridae</taxon>
        <taxon>Alphabaculovirus</taxon>
        <taxon>Alphabaculovirus leseparatae</taxon>
    </lineage>
</organism>
<keyword evidence="2" id="KW-1185">Reference proteome</keyword>
<dbReference type="GeneID" id="5176330"/>
<name>Q0IL64_NPVLS</name>
<proteinExistence type="predicted"/>
<dbReference type="Proteomes" id="UP000201737">
    <property type="component" value="Segment"/>
</dbReference>
<evidence type="ECO:0000313" key="1">
    <source>
        <dbReference type="EMBL" id="AAR28819.1"/>
    </source>
</evidence>
<protein>
    <submittedName>
        <fullName evidence="1">ORF55</fullName>
    </submittedName>
</protein>
<dbReference type="RefSeq" id="YP_758352.1">
    <property type="nucleotide sequence ID" value="NC_008348.1"/>
</dbReference>
<dbReference type="InterPro" id="IPR043519">
    <property type="entry name" value="NT_sf"/>
</dbReference>
<reference evidence="1 2" key="2">
    <citation type="journal article" date="2007" name="Virus Res.">
        <title>P13 of Leucania separata multiple nuclear polyhedrosis virus affected the polyhedra and budded virions yields of AcMNPV.</title>
        <authorList>
            <person name="Du E.Q."/>
            <person name="Yan F."/>
            <person name="Jin W.X."/>
            <person name="Lu N."/>
            <person name="Xiao H.Z."/>
            <person name="Lu S.Y."/>
            <person name="Qi Y.P."/>
        </authorList>
    </citation>
    <scope>NUCLEOTIDE SEQUENCE [LARGE SCALE GENOMIC DNA]</scope>
    <source>
        <strain evidence="1 2">AH1</strain>
    </source>
</reference>
<dbReference type="EMBL" id="AY394490">
    <property type="protein sequence ID" value="AAR28819.1"/>
    <property type="molecule type" value="Genomic_DNA"/>
</dbReference>
<dbReference type="OrthoDB" id="25688at10239"/>